<dbReference type="GO" id="GO:0061693">
    <property type="term" value="F:alpha-D-ribose 1-methylphosphonate 5-triphosphate synthase activity"/>
    <property type="evidence" value="ECO:0007669"/>
    <property type="project" value="UniProtKB-EC"/>
</dbReference>
<dbReference type="AlphaFoldDB" id="A0A1J5SKH3"/>
<dbReference type="NCBIfam" id="TIGR03292">
    <property type="entry name" value="PhnH_redo"/>
    <property type="match status" value="1"/>
</dbReference>
<dbReference type="SUPFAM" id="SSF159709">
    <property type="entry name" value="PhnH-like"/>
    <property type="match status" value="1"/>
</dbReference>
<keyword evidence="1" id="KW-0808">Transferase</keyword>
<dbReference type="PIRSF" id="PIRSF020680">
    <property type="entry name" value="PhnH"/>
    <property type="match status" value="1"/>
</dbReference>
<proteinExistence type="predicted"/>
<dbReference type="InterPro" id="IPR008772">
    <property type="entry name" value="Phosphonate_metab_PhnH"/>
</dbReference>
<dbReference type="EMBL" id="MLJW01000077">
    <property type="protein sequence ID" value="OIR02196.1"/>
    <property type="molecule type" value="Genomic_DNA"/>
</dbReference>
<reference evidence="1" key="1">
    <citation type="submission" date="2016-10" db="EMBL/GenBank/DDBJ databases">
        <title>Sequence of Gallionella enrichment culture.</title>
        <authorList>
            <person name="Poehlein A."/>
            <person name="Muehling M."/>
            <person name="Daniel R."/>
        </authorList>
    </citation>
    <scope>NUCLEOTIDE SEQUENCE</scope>
</reference>
<gene>
    <name evidence="1" type="primary">phnH_1</name>
    <name evidence="1" type="ORF">GALL_158160</name>
</gene>
<accession>A0A1J5SKH3</accession>
<dbReference type="EC" id="2.7.8.37" evidence="1"/>
<sequence length="190" mass="20922">MKNEMSMVEADIWHPAQQQQLFRSLLDAFSYPGRIQTCKSEPSLALLSALLDGQTTLSDPQDLLDESIWPKLEARRVPYELAAFILLDGCRAPEMVPNLGTLEEPEHGATLLLRVAALHEDNAGALRMQLSGPGIRQPVTIGVDGLHADWIAARNDWVSDFPLGVELLLCDDQRFVALPRTTRIKIGGAA</sequence>
<name>A0A1J5SKH3_9ZZZZ</name>
<dbReference type="Gene3D" id="3.40.50.11310">
    <property type="entry name" value="Bacterial phosphonate metabolism protein PhnH"/>
    <property type="match status" value="1"/>
</dbReference>
<organism evidence="1">
    <name type="scientific">mine drainage metagenome</name>
    <dbReference type="NCBI Taxonomy" id="410659"/>
    <lineage>
        <taxon>unclassified sequences</taxon>
        <taxon>metagenomes</taxon>
        <taxon>ecological metagenomes</taxon>
    </lineage>
</organism>
<dbReference type="Pfam" id="PF05845">
    <property type="entry name" value="PhnH"/>
    <property type="match status" value="1"/>
</dbReference>
<comment type="caution">
    <text evidence="1">The sequence shown here is derived from an EMBL/GenBank/DDBJ whole genome shotgun (WGS) entry which is preliminary data.</text>
</comment>
<dbReference type="GO" id="GO:0019634">
    <property type="term" value="P:organic phosphonate metabolic process"/>
    <property type="evidence" value="ECO:0007669"/>
    <property type="project" value="InterPro"/>
</dbReference>
<dbReference type="InterPro" id="IPR038058">
    <property type="entry name" value="PhnH-like_sp"/>
</dbReference>
<evidence type="ECO:0000313" key="1">
    <source>
        <dbReference type="EMBL" id="OIR02196.1"/>
    </source>
</evidence>
<protein>
    <submittedName>
        <fullName evidence="1">Alpha-D-ribose 1-methylphosphonate 5-triphosphate synthase subunit PhnH</fullName>
        <ecNumber evidence="1">2.7.8.37</ecNumber>
    </submittedName>
</protein>